<accession>A0A811MTK6</accession>
<name>A0A811MTK6_9POAL</name>
<feature type="coiled-coil region" evidence="1">
    <location>
        <begin position="356"/>
        <end position="390"/>
    </location>
</feature>
<evidence type="ECO:0000256" key="1">
    <source>
        <dbReference type="SAM" id="Coils"/>
    </source>
</evidence>
<dbReference type="AlphaFoldDB" id="A0A811MTK6"/>
<organism evidence="3 4">
    <name type="scientific">Miscanthus lutarioriparius</name>
    <dbReference type="NCBI Taxonomy" id="422564"/>
    <lineage>
        <taxon>Eukaryota</taxon>
        <taxon>Viridiplantae</taxon>
        <taxon>Streptophyta</taxon>
        <taxon>Embryophyta</taxon>
        <taxon>Tracheophyta</taxon>
        <taxon>Spermatophyta</taxon>
        <taxon>Magnoliopsida</taxon>
        <taxon>Liliopsida</taxon>
        <taxon>Poales</taxon>
        <taxon>Poaceae</taxon>
        <taxon>PACMAD clade</taxon>
        <taxon>Panicoideae</taxon>
        <taxon>Andropogonodae</taxon>
        <taxon>Andropogoneae</taxon>
        <taxon>Saccharinae</taxon>
        <taxon>Miscanthus</taxon>
    </lineage>
</organism>
<proteinExistence type="predicted"/>
<feature type="compositionally biased region" description="Basic and acidic residues" evidence="2">
    <location>
        <begin position="506"/>
        <end position="525"/>
    </location>
</feature>
<dbReference type="Proteomes" id="UP000604825">
    <property type="component" value="Unassembled WGS sequence"/>
</dbReference>
<feature type="region of interest" description="Disordered" evidence="2">
    <location>
        <begin position="211"/>
        <end position="231"/>
    </location>
</feature>
<feature type="region of interest" description="Disordered" evidence="2">
    <location>
        <begin position="506"/>
        <end position="532"/>
    </location>
</feature>
<reference evidence="3" key="1">
    <citation type="submission" date="2020-10" db="EMBL/GenBank/DDBJ databases">
        <authorList>
            <person name="Han B."/>
            <person name="Lu T."/>
            <person name="Zhao Q."/>
            <person name="Huang X."/>
            <person name="Zhao Y."/>
        </authorList>
    </citation>
    <scope>NUCLEOTIDE SEQUENCE</scope>
</reference>
<comment type="caution">
    <text evidence="3">The sequence shown here is derived from an EMBL/GenBank/DDBJ whole genome shotgun (WGS) entry which is preliminary data.</text>
</comment>
<evidence type="ECO:0000313" key="4">
    <source>
        <dbReference type="Proteomes" id="UP000604825"/>
    </source>
</evidence>
<keyword evidence="1" id="KW-0175">Coiled coil</keyword>
<dbReference type="EMBL" id="CAJGYO010000002">
    <property type="protein sequence ID" value="CAD6212227.1"/>
    <property type="molecule type" value="Genomic_DNA"/>
</dbReference>
<gene>
    <name evidence="3" type="ORF">NCGR_LOCUS8035</name>
</gene>
<keyword evidence="4" id="KW-1185">Reference proteome</keyword>
<evidence type="ECO:0000256" key="2">
    <source>
        <dbReference type="SAM" id="MobiDB-lite"/>
    </source>
</evidence>
<protein>
    <submittedName>
        <fullName evidence="3">Uncharacterized protein</fullName>
    </submittedName>
</protein>
<evidence type="ECO:0000313" key="3">
    <source>
        <dbReference type="EMBL" id="CAD6212227.1"/>
    </source>
</evidence>
<sequence>MKSQDVNLDIRAFCALHEMHTQFRNKNVDGKTVIKYFGCWSFKPARARVWPLKKGWSFIHFHKKVVRGKDYFYHDKEAFRLKKYTRDEDFVSATEVKAVEILGKFLKKEKDLMDKILGTDYKSLNRIFETAQIKYDERPPPAYTRATKPSIENVTKKKRAGGQLAKRTSKKKKVSASFDSEKIVEDEVDLGLDVDSQEVLSQQARDDENLASTFHSDENVGEGNLSSPWKNIGKDTLPSSSAIVDAGATVASAAAGAQTEEGYVGVTLHVASPPRVVMQDSDLGGGVVETDAPKAKALKGKGTTTVTLDFDDSDDDVFDKEAKNARASCLTESTIDVNTGEKVACQLEKGVSIEDAKNATLREKGLLEEIKSLKSQLAAKEKERVETTEALHNMDSKCISVGAKLETKTEDFDNLKKDFDKVVKEKNYLEKKSAEKDQNFHDKCNCLWELCKNCYDKFGAKPEDPCWELGEFDPLFAWLCRQYEDLPTVAECAFMKAKKKMEKQLEKEIAADEKEQREQNKHEEEYATSEANPTFDIFVERKLIF</sequence>